<comment type="caution">
    <text evidence="2">The sequence shown here is derived from an EMBL/GenBank/DDBJ whole genome shotgun (WGS) entry which is preliminary data.</text>
</comment>
<proteinExistence type="predicted"/>
<protein>
    <recommendedName>
        <fullName evidence="4">MspA protein</fullName>
    </recommendedName>
</protein>
<evidence type="ECO:0000256" key="1">
    <source>
        <dbReference type="SAM" id="SignalP"/>
    </source>
</evidence>
<feature type="signal peptide" evidence="1">
    <location>
        <begin position="1"/>
        <end position="32"/>
    </location>
</feature>
<keyword evidence="3" id="KW-1185">Reference proteome</keyword>
<accession>A0ABS0D3K7</accession>
<evidence type="ECO:0008006" key="4">
    <source>
        <dbReference type="Google" id="ProtNLM"/>
    </source>
</evidence>
<reference evidence="2 3" key="1">
    <citation type="submission" date="2020-10" db="EMBL/GenBank/DDBJ databases">
        <title>Identification of Nocardia species via Next-generation sequencing and recognition of intraspecies genetic diversity.</title>
        <authorList>
            <person name="Li P."/>
            <person name="Li P."/>
            <person name="Lu B."/>
        </authorList>
    </citation>
    <scope>NUCLEOTIDE SEQUENCE [LARGE SCALE GENOMIC DNA]</scope>
    <source>
        <strain evidence="2 3">BJ06-0143</strain>
    </source>
</reference>
<dbReference type="EMBL" id="JADLQN010000001">
    <property type="protein sequence ID" value="MBF6353071.1"/>
    <property type="molecule type" value="Genomic_DNA"/>
</dbReference>
<gene>
    <name evidence="2" type="ORF">IU449_00655</name>
</gene>
<organism evidence="2 3">
    <name type="scientific">Nocardia higoensis</name>
    <dbReference type="NCBI Taxonomy" id="228599"/>
    <lineage>
        <taxon>Bacteria</taxon>
        <taxon>Bacillati</taxon>
        <taxon>Actinomycetota</taxon>
        <taxon>Actinomycetes</taxon>
        <taxon>Mycobacteriales</taxon>
        <taxon>Nocardiaceae</taxon>
        <taxon>Nocardia</taxon>
    </lineage>
</organism>
<dbReference type="Proteomes" id="UP000707731">
    <property type="component" value="Unassembled WGS sequence"/>
</dbReference>
<feature type="chain" id="PRO_5047526795" description="MspA protein" evidence="1">
    <location>
        <begin position="33"/>
        <end position="91"/>
    </location>
</feature>
<evidence type="ECO:0000313" key="2">
    <source>
        <dbReference type="EMBL" id="MBF6353071.1"/>
    </source>
</evidence>
<name>A0ABS0D3K7_9NOCA</name>
<sequence>MFAITRQTAARAVLAGVIAVAPVTVVTPPAQADVVNTYTVTTPVDNTVTLVDNDWGIDKLFPPGSAFFPPGWGIPPGQWKKLLPFGSFGSF</sequence>
<dbReference type="RefSeq" id="WP_195000033.1">
    <property type="nucleotide sequence ID" value="NZ_JADLQN010000001.1"/>
</dbReference>
<evidence type="ECO:0000313" key="3">
    <source>
        <dbReference type="Proteomes" id="UP000707731"/>
    </source>
</evidence>
<keyword evidence="1" id="KW-0732">Signal</keyword>